<dbReference type="InterPro" id="IPR042099">
    <property type="entry name" value="ANL_N_sf"/>
</dbReference>
<dbReference type="Proteomes" id="UP000182498">
    <property type="component" value="Unassembled WGS sequence"/>
</dbReference>
<dbReference type="Pfam" id="PF13193">
    <property type="entry name" value="AMP-binding_C"/>
    <property type="match status" value="1"/>
</dbReference>
<evidence type="ECO:0000313" key="5">
    <source>
        <dbReference type="EMBL" id="CUU65545.1"/>
    </source>
</evidence>
<proteinExistence type="inferred from homology"/>
<dbReference type="SUPFAM" id="SSF56801">
    <property type="entry name" value="Acetyl-CoA synthetase-like"/>
    <property type="match status" value="1"/>
</dbReference>
<dbReference type="PANTHER" id="PTHR24096">
    <property type="entry name" value="LONG-CHAIN-FATTY-ACID--COA LIGASE"/>
    <property type="match status" value="1"/>
</dbReference>
<reference evidence="6" key="1">
    <citation type="submission" date="2015-11" db="EMBL/GenBank/DDBJ databases">
        <authorList>
            <person name="Dugat-Bony E."/>
        </authorList>
    </citation>
    <scope>NUCLEOTIDE SEQUENCE [LARGE SCALE GENOMIC DNA]</scope>
    <source>
        <strain evidence="6">Mu292</strain>
    </source>
</reference>
<dbReference type="EMBL" id="FAUH01000005">
    <property type="protein sequence ID" value="CUU65545.1"/>
    <property type="molecule type" value="Genomic_DNA"/>
</dbReference>
<keyword evidence="2 5" id="KW-0436">Ligase</keyword>
<dbReference type="InterPro" id="IPR025110">
    <property type="entry name" value="AMP-bd_C"/>
</dbReference>
<dbReference type="AlphaFoldDB" id="A0A0X2NJ76"/>
<dbReference type="RefSeq" id="WP_014009267.1">
    <property type="nucleotide sequence ID" value="NZ_FAUH01000005.1"/>
</dbReference>
<name>A0A0X2NJ76_9CORY</name>
<dbReference type="InterPro" id="IPR000873">
    <property type="entry name" value="AMP-dep_synth/lig_dom"/>
</dbReference>
<dbReference type="OrthoDB" id="9803968at2"/>
<evidence type="ECO:0000256" key="1">
    <source>
        <dbReference type="ARBA" id="ARBA00006432"/>
    </source>
</evidence>
<evidence type="ECO:0000259" key="4">
    <source>
        <dbReference type="Pfam" id="PF13193"/>
    </source>
</evidence>
<keyword evidence="6" id="KW-1185">Reference proteome</keyword>
<gene>
    <name evidence="5" type="ORF">CVAR292_00871</name>
</gene>
<feature type="domain" description="AMP-dependent synthetase/ligase" evidence="3">
    <location>
        <begin position="29"/>
        <end position="385"/>
    </location>
</feature>
<dbReference type="Gene3D" id="3.40.50.12780">
    <property type="entry name" value="N-terminal domain of ligase-like"/>
    <property type="match status" value="1"/>
</dbReference>
<dbReference type="PROSITE" id="PS00455">
    <property type="entry name" value="AMP_BINDING"/>
    <property type="match status" value="1"/>
</dbReference>
<dbReference type="InterPro" id="IPR020845">
    <property type="entry name" value="AMP-binding_CS"/>
</dbReference>
<evidence type="ECO:0000313" key="6">
    <source>
        <dbReference type="Proteomes" id="UP000182498"/>
    </source>
</evidence>
<evidence type="ECO:0000256" key="2">
    <source>
        <dbReference type="ARBA" id="ARBA00022598"/>
    </source>
</evidence>
<dbReference type="Pfam" id="PF00501">
    <property type="entry name" value="AMP-binding"/>
    <property type="match status" value="1"/>
</dbReference>
<comment type="similarity">
    <text evidence="1">Belongs to the ATP-dependent AMP-binding enzyme family.</text>
</comment>
<evidence type="ECO:0000259" key="3">
    <source>
        <dbReference type="Pfam" id="PF00501"/>
    </source>
</evidence>
<dbReference type="GO" id="GO:0016405">
    <property type="term" value="F:CoA-ligase activity"/>
    <property type="evidence" value="ECO:0007669"/>
    <property type="project" value="TreeGrafter"/>
</dbReference>
<feature type="domain" description="AMP-binding enzyme C-terminal" evidence="4">
    <location>
        <begin position="436"/>
        <end position="519"/>
    </location>
</feature>
<dbReference type="OMA" id="RDPYTCG"/>
<protein>
    <submittedName>
        <fullName evidence="5">Acyl-CoA synthetases (AMP-forming)/AMP-acid ligases II</fullName>
    </submittedName>
</protein>
<dbReference type="PANTHER" id="PTHR24096:SF149">
    <property type="entry name" value="AMP-BINDING DOMAIN-CONTAINING PROTEIN-RELATED"/>
    <property type="match status" value="1"/>
</dbReference>
<dbReference type="InterPro" id="IPR045851">
    <property type="entry name" value="AMP-bd_C_sf"/>
</dbReference>
<sequence>MPVSSDQSDFTVPPVGLYDYIYGSLAPEDEDRVAVVDLADGTESTFATLRSHVDAAAGWLHRFGVRTGDVVALQCPNSENFIVAAHAVWRLGAVLTPVPLLSTPETVAHQIKDSGATLLLTLAGFGDGGEEAAELAGLPADRLIHLDDSRGLKQMYAERNTPPEVSFDPATHPAALPYSSGTTGLPKGVKLTHGNLVANIAQIETAGVVTREDTIFGVLPFFHIYGLTVLANAAMRLRARLLTSPRFQLNTFLAAHQDHKVTFTFIAPPVAVALAKDPAVDGHDLSALRGVFSGAAPLDDDLARAVEKRLDIRVYQGYGLTEASPVTHMNTDGNLSRGSIGRPVAGTEHKIVDPESFEEIPVPSEGVSANGELWVRGPQVMSGYLGDEEATAATLPGDGWLRTGDMARQDDRGDVYIVDRLKEIIKYKGYQVPPAELEALLLTLPDVADAAVVGVDDPATGAEIPKAYVVRQAVAEGDTRSDEEVATAIEDAVNARVEPYKKIRALEFLSEVPKSATGKILRRTLRDRG</sequence>
<accession>A0A0X2NJ76</accession>
<organism evidence="5 6">
    <name type="scientific">Corynebacterium variabile</name>
    <dbReference type="NCBI Taxonomy" id="1727"/>
    <lineage>
        <taxon>Bacteria</taxon>
        <taxon>Bacillati</taxon>
        <taxon>Actinomycetota</taxon>
        <taxon>Actinomycetes</taxon>
        <taxon>Mycobacteriales</taxon>
        <taxon>Corynebacteriaceae</taxon>
        <taxon>Corynebacterium</taxon>
    </lineage>
</organism>
<dbReference type="Gene3D" id="3.30.300.30">
    <property type="match status" value="1"/>
</dbReference>